<dbReference type="InterPro" id="IPR006203">
    <property type="entry name" value="GHMP_knse_ATP-bd_CS"/>
</dbReference>
<evidence type="ECO:0000313" key="7">
    <source>
        <dbReference type="Proteomes" id="UP000318801"/>
    </source>
</evidence>
<dbReference type="GO" id="GO:0050201">
    <property type="term" value="F:fucokinase activity"/>
    <property type="evidence" value="ECO:0007669"/>
    <property type="project" value="TreeGrafter"/>
</dbReference>
<dbReference type="InterPro" id="IPR036554">
    <property type="entry name" value="GHMP_kinase_C_sf"/>
</dbReference>
<organism evidence="6 7">
    <name type="scientific">Martelella alba</name>
    <dbReference type="NCBI Taxonomy" id="2590451"/>
    <lineage>
        <taxon>Bacteria</taxon>
        <taxon>Pseudomonadati</taxon>
        <taxon>Pseudomonadota</taxon>
        <taxon>Alphaproteobacteria</taxon>
        <taxon>Hyphomicrobiales</taxon>
        <taxon>Aurantimonadaceae</taxon>
        <taxon>Martelella</taxon>
    </lineage>
</organism>
<evidence type="ECO:0000256" key="2">
    <source>
        <dbReference type="ARBA" id="ARBA00022741"/>
    </source>
</evidence>
<dbReference type="SUPFAM" id="SSF54211">
    <property type="entry name" value="Ribosomal protein S5 domain 2-like"/>
    <property type="match status" value="1"/>
</dbReference>
<accession>A0A506UGX4</accession>
<dbReference type="GO" id="GO:0005524">
    <property type="term" value="F:ATP binding"/>
    <property type="evidence" value="ECO:0007669"/>
    <property type="project" value="UniProtKB-KW"/>
</dbReference>
<dbReference type="SUPFAM" id="SSF55060">
    <property type="entry name" value="GHMP Kinase, C-terminal domain"/>
    <property type="match status" value="1"/>
</dbReference>
<dbReference type="PANTHER" id="PTHR32463">
    <property type="entry name" value="L-FUCOSE KINASE"/>
    <property type="match status" value="1"/>
</dbReference>
<dbReference type="PRINTS" id="PR00960">
    <property type="entry name" value="LMBPPROTEIN"/>
</dbReference>
<keyword evidence="1" id="KW-0808">Transferase</keyword>
<evidence type="ECO:0000256" key="3">
    <source>
        <dbReference type="ARBA" id="ARBA00022777"/>
    </source>
</evidence>
<protein>
    <submittedName>
        <fullName evidence="6">Galactokinase</fullName>
    </submittedName>
</protein>
<dbReference type="RefSeq" id="WP_141148307.1">
    <property type="nucleotide sequence ID" value="NZ_VHLG01000003.1"/>
</dbReference>
<proteinExistence type="predicted"/>
<reference evidence="6 7" key="1">
    <citation type="submission" date="2019-06" db="EMBL/GenBank/DDBJ databases">
        <authorList>
            <person name="Li M."/>
        </authorList>
    </citation>
    <scope>NUCLEOTIDE SEQUENCE [LARGE SCALE GENOMIC DNA]</scope>
    <source>
        <strain evidence="6 7">BGMRC2036</strain>
    </source>
</reference>
<keyword evidence="4" id="KW-0067">ATP-binding</keyword>
<name>A0A506UGX4_9HYPH</name>
<dbReference type="Gene3D" id="3.30.230.120">
    <property type="match status" value="1"/>
</dbReference>
<evidence type="ECO:0000256" key="1">
    <source>
        <dbReference type="ARBA" id="ARBA00022679"/>
    </source>
</evidence>
<dbReference type="InterPro" id="IPR020568">
    <property type="entry name" value="Ribosomal_Su5_D2-typ_SF"/>
</dbReference>
<dbReference type="InterPro" id="IPR014606">
    <property type="entry name" value="Heptose_7-P_kinase"/>
</dbReference>
<dbReference type="PROSITE" id="PS00627">
    <property type="entry name" value="GHMP_KINASES_ATP"/>
    <property type="match status" value="1"/>
</dbReference>
<evidence type="ECO:0000313" key="6">
    <source>
        <dbReference type="EMBL" id="TPW31537.1"/>
    </source>
</evidence>
<dbReference type="OrthoDB" id="9812992at2"/>
<dbReference type="GO" id="GO:0042352">
    <property type="term" value="P:GDP-L-fucose salvage"/>
    <property type="evidence" value="ECO:0007669"/>
    <property type="project" value="TreeGrafter"/>
</dbReference>
<gene>
    <name evidence="6" type="ORF">FJU08_07210</name>
</gene>
<evidence type="ECO:0000259" key="5">
    <source>
        <dbReference type="Pfam" id="PF00288"/>
    </source>
</evidence>
<dbReference type="Pfam" id="PF00288">
    <property type="entry name" value="GHMP_kinases_N"/>
    <property type="match status" value="1"/>
</dbReference>
<feature type="domain" description="GHMP kinase N-terminal" evidence="5">
    <location>
        <begin position="80"/>
        <end position="157"/>
    </location>
</feature>
<dbReference type="AlphaFoldDB" id="A0A506UGX4"/>
<dbReference type="InterPro" id="IPR006204">
    <property type="entry name" value="GHMP_kinase_N_dom"/>
</dbReference>
<keyword evidence="2" id="KW-0547">Nucleotide-binding</keyword>
<dbReference type="InterPro" id="IPR052203">
    <property type="entry name" value="GHMP_Kinase-Related"/>
</dbReference>
<evidence type="ECO:0000256" key="4">
    <source>
        <dbReference type="ARBA" id="ARBA00022840"/>
    </source>
</evidence>
<sequence length="331" mass="36927">MWISKTPLRASFLGGGTDYPSYFQHQPGAVLGGTIDKYVYIQALPLAHIAEQKYRITYRTTESVNNIDEIQHPVIREGLRYYKWDQPLNIATMSDLPGGTGLGSSSAFTVGLINLLHKMRGVELTRYELARQSIYMEQDILHEKIGVQDQIHAAFGGLSRYEFVGDTISIEPLRVTTSRLTTLNRSLLLVYTGGERRATEVTEEQEKRTRAGDNEAYLREMYEMTHIGAGVLEAKGDDVKALQRFGELLNHGWELKRNLGNTVSNAQIDAIYLAGREMGAWGGKLLGAGGSGFVLFMADPELHPAFVERFGKDRVVPIELVSYGSKVLQQI</sequence>
<comment type="caution">
    <text evidence="6">The sequence shown here is derived from an EMBL/GenBank/DDBJ whole genome shotgun (WGS) entry which is preliminary data.</text>
</comment>
<dbReference type="PANTHER" id="PTHR32463:SF0">
    <property type="entry name" value="L-FUCOSE KINASE"/>
    <property type="match status" value="1"/>
</dbReference>
<keyword evidence="3 6" id="KW-0418">Kinase</keyword>
<keyword evidence="7" id="KW-1185">Reference proteome</keyword>
<dbReference type="InterPro" id="IPR001174">
    <property type="entry name" value="HddA/FKP"/>
</dbReference>
<dbReference type="EMBL" id="VHLG01000003">
    <property type="protein sequence ID" value="TPW31537.1"/>
    <property type="molecule type" value="Genomic_DNA"/>
</dbReference>
<dbReference type="Proteomes" id="UP000318801">
    <property type="component" value="Unassembled WGS sequence"/>
</dbReference>
<dbReference type="PIRSF" id="PIRSF036406">
    <property type="entry name" value="Hept_kin"/>
    <property type="match status" value="1"/>
</dbReference>